<evidence type="ECO:0000259" key="13">
    <source>
        <dbReference type="PROSITE" id="PS51030"/>
    </source>
</evidence>
<evidence type="ECO:0000256" key="1">
    <source>
        <dbReference type="ARBA" id="ARBA00004123"/>
    </source>
</evidence>
<sequence length="408" mass="46565">MAASGHHKEVIGACLICGEDSTGKHYGIIACLGCKTFFRRAVIQRQDTKCKKPGTCENEPGRKMCRACRYRKCLEMGMTKEALQPRRDLIGCRRYSNHISAAPSATISPSSSKSNVPSFHPSPPNEEQNLLLNKIATLTKIDKDIRERKFELIRSKNETKKLSQLMKAGQSVPEHKYSIMLGWDIANVTQIELLMLLEWAQSLRGFRMLPLSDRLTLLKRYAVHHLVLESGYFTANSNVDDDIWLITNGTCMPRKINLLPEKDQSAIDENRKWRQDKLYKEMTSRCIDEVAIPLRRLNLSPEELVTLKIIMLFNCGNHFNDEDNVSIISDNGRRISIDFKNHVIAALFQHYKVTSQQDYEERFGNVILLISGIVSASSAMLESYQVMRLFQIVPFDNIAEQLLFHGND</sequence>
<dbReference type="GO" id="GO:0008270">
    <property type="term" value="F:zinc ion binding"/>
    <property type="evidence" value="ECO:0007669"/>
    <property type="project" value="UniProtKB-KW"/>
</dbReference>
<dbReference type="Gene3D" id="1.10.565.10">
    <property type="entry name" value="Retinoid X Receptor"/>
    <property type="match status" value="1"/>
</dbReference>
<dbReference type="Gene3D" id="3.30.50.10">
    <property type="entry name" value="Erythroid Transcription Factor GATA-1, subunit A"/>
    <property type="match status" value="1"/>
</dbReference>
<dbReference type="PROSITE" id="PS51030">
    <property type="entry name" value="NUCLEAR_REC_DBD_2"/>
    <property type="match status" value="1"/>
</dbReference>
<reference evidence="16" key="1">
    <citation type="submission" date="2022-11" db="UniProtKB">
        <authorList>
            <consortium name="WormBaseParasite"/>
        </authorList>
    </citation>
    <scope>IDENTIFICATION</scope>
</reference>
<dbReference type="PANTHER" id="PTHR46587">
    <property type="entry name" value="NUCLEAR HORMONE RECEPTOR FAMILY"/>
    <property type="match status" value="1"/>
</dbReference>
<dbReference type="InterPro" id="IPR000536">
    <property type="entry name" value="Nucl_hrmn_rcpt_lig-bd"/>
</dbReference>
<evidence type="ECO:0000256" key="10">
    <source>
        <dbReference type="ARBA" id="ARBA00023242"/>
    </source>
</evidence>
<evidence type="ECO:0000256" key="2">
    <source>
        <dbReference type="ARBA" id="ARBA00005993"/>
    </source>
</evidence>
<dbReference type="PROSITE" id="PS51843">
    <property type="entry name" value="NR_LBD"/>
    <property type="match status" value="1"/>
</dbReference>
<evidence type="ECO:0000256" key="11">
    <source>
        <dbReference type="RuleBase" id="RU004334"/>
    </source>
</evidence>
<dbReference type="InterPro" id="IPR001723">
    <property type="entry name" value="Nuclear_hrmn_rcpt"/>
</dbReference>
<name>A0A914BVQ8_9BILA</name>
<dbReference type="Pfam" id="PF00105">
    <property type="entry name" value="zf-C4"/>
    <property type="match status" value="1"/>
</dbReference>
<evidence type="ECO:0000256" key="9">
    <source>
        <dbReference type="ARBA" id="ARBA00023170"/>
    </source>
</evidence>
<dbReference type="PRINTS" id="PR00398">
    <property type="entry name" value="STRDHORMONER"/>
</dbReference>
<dbReference type="WBParaSite" id="ACRNAN_Path_1101.g4239.t1">
    <property type="protein sequence ID" value="ACRNAN_Path_1101.g4239.t1"/>
    <property type="gene ID" value="ACRNAN_Path_1101.g4239"/>
</dbReference>
<keyword evidence="7 11" id="KW-0238">DNA-binding</keyword>
<dbReference type="InterPro" id="IPR049636">
    <property type="entry name" value="HNF4-like_DBD"/>
</dbReference>
<organism evidence="15 16">
    <name type="scientific">Acrobeloides nanus</name>
    <dbReference type="NCBI Taxonomy" id="290746"/>
    <lineage>
        <taxon>Eukaryota</taxon>
        <taxon>Metazoa</taxon>
        <taxon>Ecdysozoa</taxon>
        <taxon>Nematoda</taxon>
        <taxon>Chromadorea</taxon>
        <taxon>Rhabditida</taxon>
        <taxon>Tylenchina</taxon>
        <taxon>Cephalobomorpha</taxon>
        <taxon>Cephaloboidea</taxon>
        <taxon>Cephalobidae</taxon>
        <taxon>Acrobeloides</taxon>
    </lineage>
</organism>
<keyword evidence="3 11" id="KW-0479">Metal-binding</keyword>
<evidence type="ECO:0000313" key="16">
    <source>
        <dbReference type="WBParaSite" id="ACRNAN_Path_1101.g4239.t1"/>
    </source>
</evidence>
<evidence type="ECO:0000256" key="6">
    <source>
        <dbReference type="ARBA" id="ARBA00023015"/>
    </source>
</evidence>
<evidence type="ECO:0000256" key="5">
    <source>
        <dbReference type="ARBA" id="ARBA00022833"/>
    </source>
</evidence>
<dbReference type="CDD" id="cd06960">
    <property type="entry name" value="NR_DBD_HNF4A"/>
    <property type="match status" value="1"/>
</dbReference>
<keyword evidence="5 11" id="KW-0862">Zinc</keyword>
<dbReference type="CDD" id="cd06157">
    <property type="entry name" value="NR_LBD"/>
    <property type="match status" value="1"/>
</dbReference>
<dbReference type="GO" id="GO:0005634">
    <property type="term" value="C:nucleus"/>
    <property type="evidence" value="ECO:0007669"/>
    <property type="project" value="UniProtKB-SubCell"/>
</dbReference>
<keyword evidence="10 11" id="KW-0539">Nucleus</keyword>
<keyword evidence="6 11" id="KW-0805">Transcription regulation</keyword>
<dbReference type="GO" id="GO:0000978">
    <property type="term" value="F:RNA polymerase II cis-regulatory region sequence-specific DNA binding"/>
    <property type="evidence" value="ECO:0007669"/>
    <property type="project" value="InterPro"/>
</dbReference>
<dbReference type="Pfam" id="PF00104">
    <property type="entry name" value="Hormone_recep"/>
    <property type="match status" value="1"/>
</dbReference>
<feature type="domain" description="NR LBD" evidence="14">
    <location>
        <begin position="157"/>
        <end position="406"/>
    </location>
</feature>
<feature type="domain" description="Nuclear receptor" evidence="13">
    <location>
        <begin position="11"/>
        <end position="85"/>
    </location>
</feature>
<dbReference type="SUPFAM" id="SSF48508">
    <property type="entry name" value="Nuclear receptor ligand-binding domain"/>
    <property type="match status" value="1"/>
</dbReference>
<dbReference type="InterPro" id="IPR035500">
    <property type="entry name" value="NHR-like_dom_sf"/>
</dbReference>
<dbReference type="SMART" id="SM00430">
    <property type="entry name" value="HOLI"/>
    <property type="match status" value="1"/>
</dbReference>
<comment type="similarity">
    <text evidence="2 11">Belongs to the nuclear hormone receptor family.</text>
</comment>
<evidence type="ECO:0000256" key="3">
    <source>
        <dbReference type="ARBA" id="ARBA00022723"/>
    </source>
</evidence>
<proteinExistence type="inferred from homology"/>
<evidence type="ECO:0000256" key="8">
    <source>
        <dbReference type="ARBA" id="ARBA00023163"/>
    </source>
</evidence>
<dbReference type="PROSITE" id="PS00031">
    <property type="entry name" value="NUCLEAR_REC_DBD_1"/>
    <property type="match status" value="1"/>
</dbReference>
<feature type="compositionally biased region" description="Low complexity" evidence="12">
    <location>
        <begin position="103"/>
        <end position="119"/>
    </location>
</feature>
<dbReference type="InterPro" id="IPR013088">
    <property type="entry name" value="Znf_NHR/GATA"/>
</dbReference>
<evidence type="ECO:0000259" key="14">
    <source>
        <dbReference type="PROSITE" id="PS51843"/>
    </source>
</evidence>
<dbReference type="AlphaFoldDB" id="A0A914BVQ8"/>
<accession>A0A914BVQ8</accession>
<keyword evidence="15" id="KW-1185">Reference proteome</keyword>
<feature type="region of interest" description="Disordered" evidence="12">
    <location>
        <begin position="103"/>
        <end position="125"/>
    </location>
</feature>
<evidence type="ECO:0000256" key="4">
    <source>
        <dbReference type="ARBA" id="ARBA00022771"/>
    </source>
</evidence>
<dbReference type="GO" id="GO:0003700">
    <property type="term" value="F:DNA-binding transcription factor activity"/>
    <property type="evidence" value="ECO:0007669"/>
    <property type="project" value="InterPro"/>
</dbReference>
<dbReference type="PRINTS" id="PR00047">
    <property type="entry name" value="STROIDFINGER"/>
</dbReference>
<dbReference type="SMART" id="SM00399">
    <property type="entry name" value="ZnF_C4"/>
    <property type="match status" value="1"/>
</dbReference>
<protein>
    <submittedName>
        <fullName evidence="16">Uncharacterized protein</fullName>
    </submittedName>
</protein>
<dbReference type="InterPro" id="IPR001628">
    <property type="entry name" value="Znf_hrmn_rcpt"/>
</dbReference>
<evidence type="ECO:0000256" key="7">
    <source>
        <dbReference type="ARBA" id="ARBA00023125"/>
    </source>
</evidence>
<evidence type="ECO:0000256" key="12">
    <source>
        <dbReference type="SAM" id="MobiDB-lite"/>
    </source>
</evidence>
<dbReference type="SUPFAM" id="SSF57716">
    <property type="entry name" value="Glucocorticoid receptor-like (DNA-binding domain)"/>
    <property type="match status" value="1"/>
</dbReference>
<keyword evidence="4 11" id="KW-0863">Zinc-finger</keyword>
<evidence type="ECO:0000313" key="15">
    <source>
        <dbReference type="Proteomes" id="UP000887540"/>
    </source>
</evidence>
<comment type="subcellular location">
    <subcellularLocation>
        <location evidence="1 11">Nucleus</location>
    </subcellularLocation>
</comment>
<keyword evidence="9 11" id="KW-0675">Receptor</keyword>
<dbReference type="PANTHER" id="PTHR46587:SF7">
    <property type="entry name" value="NUCLEAR HORMONE RECEPTOR FAMILY MEMBER NHR-19"/>
    <property type="match status" value="1"/>
</dbReference>
<keyword evidence="8 11" id="KW-0804">Transcription</keyword>
<dbReference type="Proteomes" id="UP000887540">
    <property type="component" value="Unplaced"/>
</dbReference>
<dbReference type="FunFam" id="3.30.50.10:FF:000030">
    <property type="entry name" value="Nuclear Hormone Receptor family"/>
    <property type="match status" value="1"/>
</dbReference>